<accession>A0A6J6PKE1</accession>
<dbReference type="Gene3D" id="3.40.720.10">
    <property type="entry name" value="Alkaline Phosphatase, subunit A"/>
    <property type="match status" value="1"/>
</dbReference>
<sequence length="313" mass="32500">MIVLAALGAALVVTTALASAAGGGTAKPNPGLASLAKIKHIVVIYEENHSFDNLYGGWEGVNGLSKATNAAKQVNQSGTAFTCLLQLDVNLTAPAPLSNSCTDTTVATAFSSHFVNGIFTVDAFIPATATTCPAPGAFASNGFLNGTALAGGCTRDIVHRYYQEQYQIDNGKMDRYVTGSDAAGLAMGMYTTSSLPIYKYLHSSAAPKYAIEDNFFQGAFGGSFLNHQWLIAAAAPVWANAVNDGGSNDLHSVVDGNGMPNNYALYASPLGANVKDQQLTASCSPGAGRAATPAFATCGDYAVNIAQPWYQPY</sequence>
<dbReference type="AlphaFoldDB" id="A0A6J6PKE1"/>
<dbReference type="Pfam" id="PF04185">
    <property type="entry name" value="Phosphoesterase"/>
    <property type="match status" value="1"/>
</dbReference>
<gene>
    <name evidence="2" type="ORF">UFOPK2399_01226</name>
</gene>
<reference evidence="2" key="1">
    <citation type="submission" date="2020-05" db="EMBL/GenBank/DDBJ databases">
        <authorList>
            <person name="Chiriac C."/>
            <person name="Salcher M."/>
            <person name="Ghai R."/>
            <person name="Kavagutti S V."/>
        </authorList>
    </citation>
    <scope>NUCLEOTIDE SEQUENCE</scope>
</reference>
<name>A0A6J6PKE1_9ZZZZ</name>
<dbReference type="InterPro" id="IPR017850">
    <property type="entry name" value="Alkaline_phosphatase_core_sf"/>
</dbReference>
<evidence type="ECO:0000313" key="2">
    <source>
        <dbReference type="EMBL" id="CAB4699036.1"/>
    </source>
</evidence>
<evidence type="ECO:0000256" key="1">
    <source>
        <dbReference type="ARBA" id="ARBA00022801"/>
    </source>
</evidence>
<protein>
    <submittedName>
        <fullName evidence="2">Unannotated protein</fullName>
    </submittedName>
</protein>
<keyword evidence="1" id="KW-0378">Hydrolase</keyword>
<proteinExistence type="predicted"/>
<dbReference type="GO" id="GO:0016788">
    <property type="term" value="F:hydrolase activity, acting on ester bonds"/>
    <property type="evidence" value="ECO:0007669"/>
    <property type="project" value="InterPro"/>
</dbReference>
<dbReference type="InterPro" id="IPR007312">
    <property type="entry name" value="Phosphoesterase"/>
</dbReference>
<organism evidence="2">
    <name type="scientific">freshwater metagenome</name>
    <dbReference type="NCBI Taxonomy" id="449393"/>
    <lineage>
        <taxon>unclassified sequences</taxon>
        <taxon>metagenomes</taxon>
        <taxon>ecological metagenomes</taxon>
    </lineage>
</organism>
<dbReference type="EMBL" id="CAEZXP010000003">
    <property type="protein sequence ID" value="CAB4699036.1"/>
    <property type="molecule type" value="Genomic_DNA"/>
</dbReference>